<dbReference type="InterPro" id="IPR029043">
    <property type="entry name" value="GcvT/YgfZ_C"/>
</dbReference>
<gene>
    <name evidence="7" type="primary">gcvT</name>
    <name evidence="11" type="ORF">A3K91_1768</name>
</gene>
<dbReference type="SUPFAM" id="SSF103025">
    <property type="entry name" value="Folate-binding domain"/>
    <property type="match status" value="1"/>
</dbReference>
<evidence type="ECO:0000256" key="4">
    <source>
        <dbReference type="ARBA" id="ARBA00022679"/>
    </source>
</evidence>
<dbReference type="Gene3D" id="2.40.30.110">
    <property type="entry name" value="Aminomethyltransferase beta-barrel domains"/>
    <property type="match status" value="1"/>
</dbReference>
<dbReference type="NCBIfam" id="TIGR00528">
    <property type="entry name" value="gcvT"/>
    <property type="match status" value="1"/>
</dbReference>
<evidence type="ECO:0000313" key="12">
    <source>
        <dbReference type="Proteomes" id="UP000076104"/>
    </source>
</evidence>
<dbReference type="InterPro" id="IPR022903">
    <property type="entry name" value="GcvT_bac"/>
</dbReference>
<dbReference type="InterPro" id="IPR006222">
    <property type="entry name" value="GCVT_N"/>
</dbReference>
<feature type="domain" description="GCVT N-terminal" evidence="9">
    <location>
        <begin position="22"/>
        <end position="279"/>
    </location>
</feature>
<dbReference type="InterPro" id="IPR006223">
    <property type="entry name" value="GcvT"/>
</dbReference>
<proteinExistence type="inferred from homology"/>
<evidence type="ECO:0000256" key="1">
    <source>
        <dbReference type="ARBA" id="ARBA00008609"/>
    </source>
</evidence>
<reference evidence="11 12" key="1">
    <citation type="submission" date="2016-03" db="EMBL/GenBank/DDBJ databases">
        <title>Genome sequencing of Psychrobacter alimentarius PAMC 27889.</title>
        <authorList>
            <person name="Lee J."/>
            <person name="Kim O.-S."/>
        </authorList>
    </citation>
    <scope>NUCLEOTIDE SEQUENCE [LARGE SCALE GENOMIC DNA]</scope>
    <source>
        <strain evidence="11 12">PAMC 27889</strain>
    </source>
</reference>
<keyword evidence="3 7" id="KW-0032">Aminotransferase</keyword>
<dbReference type="GeneID" id="33059427"/>
<feature type="region of interest" description="Disordered" evidence="8">
    <location>
        <begin position="1"/>
        <end position="22"/>
    </location>
</feature>
<comment type="similarity">
    <text evidence="1 7">Belongs to the GcvT family.</text>
</comment>
<evidence type="ECO:0000256" key="2">
    <source>
        <dbReference type="ARBA" id="ARBA00012616"/>
    </source>
</evidence>
<evidence type="ECO:0000256" key="5">
    <source>
        <dbReference type="ARBA" id="ARBA00031395"/>
    </source>
</evidence>
<dbReference type="HAMAP" id="MF_00259">
    <property type="entry name" value="GcvT"/>
    <property type="match status" value="1"/>
</dbReference>
<evidence type="ECO:0000259" key="9">
    <source>
        <dbReference type="Pfam" id="PF01571"/>
    </source>
</evidence>
<comment type="catalytic activity">
    <reaction evidence="6 7">
        <text>N(6)-[(R)-S(8)-aminomethyldihydrolipoyl]-L-lysyl-[protein] + (6S)-5,6,7,8-tetrahydrofolate = N(6)-[(R)-dihydrolipoyl]-L-lysyl-[protein] + (6R)-5,10-methylene-5,6,7,8-tetrahydrofolate + NH4(+)</text>
        <dbReference type="Rhea" id="RHEA:16945"/>
        <dbReference type="Rhea" id="RHEA-COMP:10475"/>
        <dbReference type="Rhea" id="RHEA-COMP:10492"/>
        <dbReference type="ChEBI" id="CHEBI:15636"/>
        <dbReference type="ChEBI" id="CHEBI:28938"/>
        <dbReference type="ChEBI" id="CHEBI:57453"/>
        <dbReference type="ChEBI" id="CHEBI:83100"/>
        <dbReference type="ChEBI" id="CHEBI:83143"/>
        <dbReference type="EC" id="2.1.2.10"/>
    </reaction>
</comment>
<dbReference type="EMBL" id="CP014945">
    <property type="protein sequence ID" value="AMT97366.1"/>
    <property type="molecule type" value="Genomic_DNA"/>
</dbReference>
<evidence type="ECO:0000256" key="3">
    <source>
        <dbReference type="ARBA" id="ARBA00022576"/>
    </source>
</evidence>
<evidence type="ECO:0000313" key="11">
    <source>
        <dbReference type="EMBL" id="AMT97366.1"/>
    </source>
</evidence>
<keyword evidence="4 7" id="KW-0808">Transferase</keyword>
<dbReference type="RefSeq" id="WP_062844935.1">
    <property type="nucleotide sequence ID" value="NZ_CP014945.1"/>
</dbReference>
<dbReference type="Gene3D" id="3.30.70.1400">
    <property type="entry name" value="Aminomethyltransferase beta-barrel domains"/>
    <property type="match status" value="1"/>
</dbReference>
<accession>A0ABM5ZZ28</accession>
<dbReference type="InterPro" id="IPR027266">
    <property type="entry name" value="TrmE/GcvT-like"/>
</dbReference>
<evidence type="ECO:0000256" key="6">
    <source>
        <dbReference type="ARBA" id="ARBA00047665"/>
    </source>
</evidence>
<name>A0ABM5ZZ28_9GAMM</name>
<dbReference type="SUPFAM" id="SSF101790">
    <property type="entry name" value="Aminomethyltransferase beta-barrel domain"/>
    <property type="match status" value="1"/>
</dbReference>
<dbReference type="InterPro" id="IPR028896">
    <property type="entry name" value="GcvT/YgfZ/DmdA"/>
</dbReference>
<comment type="function">
    <text evidence="7">The glycine cleavage system catalyzes the degradation of glycine.</text>
</comment>
<comment type="subunit">
    <text evidence="7">The glycine cleavage system is composed of four proteins: P, T, L and H.</text>
</comment>
<organism evidence="11 12">
    <name type="scientific">Psychrobacter alimentarius</name>
    <dbReference type="NCBI Taxonomy" id="261164"/>
    <lineage>
        <taxon>Bacteria</taxon>
        <taxon>Pseudomonadati</taxon>
        <taxon>Pseudomonadota</taxon>
        <taxon>Gammaproteobacteria</taxon>
        <taxon>Moraxellales</taxon>
        <taxon>Moraxellaceae</taxon>
        <taxon>Psychrobacter</taxon>
    </lineage>
</organism>
<dbReference type="Pfam" id="PF08669">
    <property type="entry name" value="GCV_T_C"/>
    <property type="match status" value="1"/>
</dbReference>
<dbReference type="Gene3D" id="3.30.1360.120">
    <property type="entry name" value="Probable tRNA modification gtpase trme, domain 1"/>
    <property type="match status" value="1"/>
</dbReference>
<sequence length="395" mass="43341">MTDIQNDNSQNVQAQAPQRTPLYQSHVNSEGKMVDFSGWELPIHYGSQIEEHDAVRTDAGMFDVSHMVVTDIKGANTKAWLQKLLANDVDKLKTTGKALYSGMLNEEGGVIDDLIVYLMNDDATEYRIVSNAATRDKDMAQFHKVAEGFEITITERPELAMLAVQGPNAIEKLSQAKPSWADTLAGLKPFVGADLTDIEGTDWFVARTGYTGEDGVEVIMHGDDAPAFFEQLKTNGIKPAGLGARDTLRMEAGMNLYGHDMDETISPYECNMGWTLALKDDRDFIGRAALVSKRKQAKDDNTAMKQVGLLLTTRGVLREGMTVTINQGTDNEQTGIITSGTFSPSLKNSIAIARVPASISDDDSVQVDLRGKGKFVDVRVLKLPFVRNGKQQFDS</sequence>
<dbReference type="PIRSF" id="PIRSF006487">
    <property type="entry name" value="GcvT"/>
    <property type="match status" value="1"/>
</dbReference>
<dbReference type="Gene3D" id="4.10.1250.10">
    <property type="entry name" value="Aminomethyltransferase fragment"/>
    <property type="match status" value="1"/>
</dbReference>
<evidence type="ECO:0000256" key="7">
    <source>
        <dbReference type="HAMAP-Rule" id="MF_00259"/>
    </source>
</evidence>
<feature type="domain" description="Aminomethyltransferase C-terminal" evidence="10">
    <location>
        <begin position="305"/>
        <end position="386"/>
    </location>
</feature>
<dbReference type="Pfam" id="PF01571">
    <property type="entry name" value="GCV_T"/>
    <property type="match status" value="1"/>
</dbReference>
<dbReference type="InterPro" id="IPR013977">
    <property type="entry name" value="GcvT_C"/>
</dbReference>
<dbReference type="Proteomes" id="UP000076104">
    <property type="component" value="Chromosome"/>
</dbReference>
<dbReference type="NCBIfam" id="NF001567">
    <property type="entry name" value="PRK00389.1"/>
    <property type="match status" value="1"/>
</dbReference>
<protein>
    <recommendedName>
        <fullName evidence="2 7">Aminomethyltransferase</fullName>
        <ecNumber evidence="2 7">2.1.2.10</ecNumber>
    </recommendedName>
    <alternativeName>
        <fullName evidence="5 7">Glycine cleavage system T protein</fullName>
    </alternativeName>
</protein>
<keyword evidence="12" id="KW-1185">Reference proteome</keyword>
<dbReference type="EC" id="2.1.2.10" evidence="2 7"/>
<evidence type="ECO:0000259" key="10">
    <source>
        <dbReference type="Pfam" id="PF08669"/>
    </source>
</evidence>
<evidence type="ECO:0000256" key="8">
    <source>
        <dbReference type="SAM" id="MobiDB-lite"/>
    </source>
</evidence>
<dbReference type="PANTHER" id="PTHR43757:SF2">
    <property type="entry name" value="AMINOMETHYLTRANSFERASE, MITOCHONDRIAL"/>
    <property type="match status" value="1"/>
</dbReference>
<dbReference type="PANTHER" id="PTHR43757">
    <property type="entry name" value="AMINOMETHYLTRANSFERASE"/>
    <property type="match status" value="1"/>
</dbReference>